<name>A0ACC2W1Q1_9TREE</name>
<reference evidence="1" key="1">
    <citation type="submission" date="2023-04" db="EMBL/GenBank/DDBJ databases">
        <title>Draft Genome sequencing of Naganishia species isolated from polar environments using Oxford Nanopore Technology.</title>
        <authorList>
            <person name="Leo P."/>
            <person name="Venkateswaran K."/>
        </authorList>
    </citation>
    <scope>NUCLEOTIDE SEQUENCE</scope>
    <source>
        <strain evidence="1">MNA-CCFEE 5423</strain>
    </source>
</reference>
<dbReference type="Proteomes" id="UP001227268">
    <property type="component" value="Unassembled WGS sequence"/>
</dbReference>
<dbReference type="EMBL" id="JASBWT010000004">
    <property type="protein sequence ID" value="KAJ9105229.1"/>
    <property type="molecule type" value="Genomic_DNA"/>
</dbReference>
<organism evidence="1 2">
    <name type="scientific">Naganishia friedmannii</name>
    <dbReference type="NCBI Taxonomy" id="89922"/>
    <lineage>
        <taxon>Eukaryota</taxon>
        <taxon>Fungi</taxon>
        <taxon>Dikarya</taxon>
        <taxon>Basidiomycota</taxon>
        <taxon>Agaricomycotina</taxon>
        <taxon>Tremellomycetes</taxon>
        <taxon>Filobasidiales</taxon>
        <taxon>Filobasidiaceae</taxon>
        <taxon>Naganishia</taxon>
    </lineage>
</organism>
<evidence type="ECO:0000313" key="2">
    <source>
        <dbReference type="Proteomes" id="UP001227268"/>
    </source>
</evidence>
<accession>A0ACC2W1Q1</accession>
<proteinExistence type="predicted"/>
<sequence>MKKTEKDRNAKKRRHEAAREYETPDDEDQSPTAAIREWRDDNRIVATISRLDLQRLSSGEPVTDAFVDFAMRHALHIESVADGASTPSKRADIWDWRAAHDCQEWTSDVDLFIARLLVIPMENNKAPHRHMAVIVNPGMLLARLSSGKTDFGPFAKQPDGDAPGQFDRGNPGQGGSDGTEAVDDHRIGAVMSFWRGCPGRATLTAACSTDTKQRNPVVRNDPIDLTEDDIQEALAPSGWHIEEEDDSGSELGDDDDADDDDASIVAPLEEELEQEASTEYAQGAPLAANRQSLTSNMNNDGSTFSQHASTAANRQVDGGMTVALRQHQVLSPPLL</sequence>
<gene>
    <name evidence="1" type="ORF">QFC21_001594</name>
</gene>
<evidence type="ECO:0000313" key="1">
    <source>
        <dbReference type="EMBL" id="KAJ9105229.1"/>
    </source>
</evidence>
<protein>
    <submittedName>
        <fullName evidence="1">Uncharacterized protein</fullName>
    </submittedName>
</protein>
<comment type="caution">
    <text evidence="1">The sequence shown here is derived from an EMBL/GenBank/DDBJ whole genome shotgun (WGS) entry which is preliminary data.</text>
</comment>
<keyword evidence="2" id="KW-1185">Reference proteome</keyword>